<keyword evidence="1" id="KW-1133">Transmembrane helix</keyword>
<dbReference type="Proteomes" id="UP000006851">
    <property type="component" value="Chromosome"/>
</dbReference>
<dbReference type="HOGENOM" id="CLU_1988843_0_0_11"/>
<evidence type="ECO:0000259" key="2">
    <source>
        <dbReference type="Pfam" id="PF07853"/>
    </source>
</evidence>
<proteinExistence type="predicted"/>
<dbReference type="EMBL" id="CP002628">
    <property type="protein sequence ID" value="AEB06410.1"/>
    <property type="molecule type" value="Genomic_DNA"/>
</dbReference>
<feature type="transmembrane region" description="Helical" evidence="1">
    <location>
        <begin position="56"/>
        <end position="74"/>
    </location>
</feature>
<sequence length="126" mass="13474">MFSYGRRAGYMSVALLALTVLPLISAAVFLPQMGDRIALGFNAAGEPTRWGSRYELLGAPVLCLLLGIGMYVSAHRQARAVAEKTPAASSFTFERFMRNGLVTVVVLNLVHAYLIVSALTGVGISL</sequence>
<gene>
    <name evidence="3" type="ordered locus">Corgl_0284</name>
</gene>
<dbReference type="eggNOG" id="ENOG5032CU9">
    <property type="taxonomic scope" value="Bacteria"/>
</dbReference>
<evidence type="ECO:0000256" key="1">
    <source>
        <dbReference type="SAM" id="Phobius"/>
    </source>
</evidence>
<organism evidence="3 4">
    <name type="scientific">Coriobacterium glomerans (strain ATCC 49209 / DSM 20642 / JCM 10262 / PW2)</name>
    <dbReference type="NCBI Taxonomy" id="700015"/>
    <lineage>
        <taxon>Bacteria</taxon>
        <taxon>Bacillati</taxon>
        <taxon>Actinomycetota</taxon>
        <taxon>Coriobacteriia</taxon>
        <taxon>Coriobacteriales</taxon>
        <taxon>Coriobacteriaceae</taxon>
        <taxon>Coriobacterium</taxon>
    </lineage>
</organism>
<reference evidence="4" key="1">
    <citation type="journal article" date="2013" name="Stand. Genomic Sci.">
        <title>Complete genome sequence of Coriobacterium glomerans type strain (PW2(T)) from the midgut of Pyrrhocoris apterus L. (red soldier bug).</title>
        <authorList>
            <person name="Stackebrandt E."/>
            <person name="Zeytun A."/>
            <person name="Lapidus A."/>
            <person name="Nolan M."/>
            <person name="Lucas S."/>
            <person name="Hammon N."/>
            <person name="Deshpande S."/>
            <person name="Cheng J.F."/>
            <person name="Tapia R."/>
            <person name="Goodwin L.A."/>
            <person name="Pitluck S."/>
            <person name="Liolios K."/>
            <person name="Pagani I."/>
            <person name="Ivanova N."/>
            <person name="Mavromatis K."/>
            <person name="Mikhailova N."/>
            <person name="Huntemann M."/>
            <person name="Pati A."/>
            <person name="Chen A."/>
            <person name="Palaniappan K."/>
            <person name="Chang Y.J."/>
            <person name="Land M."/>
            <person name="Hauser L."/>
            <person name="Rohde M."/>
            <person name="Pukall R."/>
            <person name="Goker M."/>
            <person name="Detter J.C."/>
            <person name="Woyke T."/>
            <person name="Bristow J."/>
            <person name="Eisen J.A."/>
            <person name="Markowitz V."/>
            <person name="Hugenholtz P."/>
            <person name="Kyrpides N.C."/>
            <person name="Klenk H.P."/>
        </authorList>
    </citation>
    <scope>NUCLEOTIDE SEQUENCE</scope>
    <source>
        <strain evidence="4">ATCC 49209 / DSM 20642 / JCM 10262 / PW2</strain>
    </source>
</reference>
<dbReference type="STRING" id="700015.Corgl_0284"/>
<feature type="domain" description="DUF1648" evidence="2">
    <location>
        <begin position="18"/>
        <end position="63"/>
    </location>
</feature>
<evidence type="ECO:0000313" key="4">
    <source>
        <dbReference type="Proteomes" id="UP000006851"/>
    </source>
</evidence>
<feature type="transmembrane region" description="Helical" evidence="1">
    <location>
        <begin position="101"/>
        <end position="124"/>
    </location>
</feature>
<protein>
    <recommendedName>
        <fullName evidence="2">DUF1648 domain-containing protein</fullName>
    </recommendedName>
</protein>
<dbReference type="InterPro" id="IPR012867">
    <property type="entry name" value="DUF1648"/>
</dbReference>
<keyword evidence="1" id="KW-0472">Membrane</keyword>
<dbReference type="AlphaFoldDB" id="F2NA16"/>
<keyword evidence="1" id="KW-0812">Transmembrane</keyword>
<evidence type="ECO:0000313" key="3">
    <source>
        <dbReference type="EMBL" id="AEB06410.1"/>
    </source>
</evidence>
<dbReference type="KEGG" id="cgo:Corgl_0284"/>
<accession>F2NA16</accession>
<dbReference type="RefSeq" id="WP_013708153.1">
    <property type="nucleotide sequence ID" value="NC_015389.1"/>
</dbReference>
<dbReference type="Pfam" id="PF07853">
    <property type="entry name" value="DUF1648"/>
    <property type="match status" value="1"/>
</dbReference>
<name>F2NA16_CORGP</name>
<keyword evidence="4" id="KW-1185">Reference proteome</keyword>
<dbReference type="OrthoDB" id="3183682at2"/>